<dbReference type="Proteomes" id="UP001190700">
    <property type="component" value="Unassembled WGS sequence"/>
</dbReference>
<gene>
    <name evidence="2" type="ORF">CYMTET_32207</name>
</gene>
<evidence type="ECO:0000256" key="1">
    <source>
        <dbReference type="SAM" id="MobiDB-lite"/>
    </source>
</evidence>
<name>A0AAE0KS37_9CHLO</name>
<dbReference type="EMBL" id="LGRX02019281">
    <property type="protein sequence ID" value="KAK3258766.1"/>
    <property type="molecule type" value="Genomic_DNA"/>
</dbReference>
<reference evidence="2 3" key="1">
    <citation type="journal article" date="2015" name="Genome Biol. Evol.">
        <title>Comparative Genomics of a Bacterivorous Green Alga Reveals Evolutionary Causalities and Consequences of Phago-Mixotrophic Mode of Nutrition.</title>
        <authorList>
            <person name="Burns J.A."/>
            <person name="Paasch A."/>
            <person name="Narechania A."/>
            <person name="Kim E."/>
        </authorList>
    </citation>
    <scope>NUCLEOTIDE SEQUENCE [LARGE SCALE GENOMIC DNA]</scope>
    <source>
        <strain evidence="2 3">PLY_AMNH</strain>
    </source>
</reference>
<evidence type="ECO:0000313" key="2">
    <source>
        <dbReference type="EMBL" id="KAK3258766.1"/>
    </source>
</evidence>
<feature type="region of interest" description="Disordered" evidence="1">
    <location>
        <begin position="42"/>
        <end position="102"/>
    </location>
</feature>
<accession>A0AAE0KS37</accession>
<sequence>MGTMTMTGEGRDQFFRWFSAPWEIIIVHPRFELNANAEAQRQGAWAEASEDGADDPTGDREPDLVIGSLSGTKPAEQPDEAGGVHPRDEANAGKGGQAAKESEPSMAYHWALLCKSEVAGDLVARRDQEGRLAVLCAEEKKEHGVEEGRGFEAQQMMSCRRRGHKTQTERAGSTITMSNVLDCTFTAALGGSKHTPRS</sequence>
<organism evidence="2 3">
    <name type="scientific">Cymbomonas tetramitiformis</name>
    <dbReference type="NCBI Taxonomy" id="36881"/>
    <lineage>
        <taxon>Eukaryota</taxon>
        <taxon>Viridiplantae</taxon>
        <taxon>Chlorophyta</taxon>
        <taxon>Pyramimonadophyceae</taxon>
        <taxon>Pyramimonadales</taxon>
        <taxon>Pyramimonadaceae</taxon>
        <taxon>Cymbomonas</taxon>
    </lineage>
</organism>
<dbReference type="AlphaFoldDB" id="A0AAE0KS37"/>
<comment type="caution">
    <text evidence="2">The sequence shown here is derived from an EMBL/GenBank/DDBJ whole genome shotgun (WGS) entry which is preliminary data.</text>
</comment>
<proteinExistence type="predicted"/>
<evidence type="ECO:0000313" key="3">
    <source>
        <dbReference type="Proteomes" id="UP001190700"/>
    </source>
</evidence>
<protein>
    <submittedName>
        <fullName evidence="2">Uncharacterized protein</fullName>
    </submittedName>
</protein>
<keyword evidence="3" id="KW-1185">Reference proteome</keyword>